<dbReference type="RefSeq" id="WP_058858725.1">
    <property type="nucleotide sequence ID" value="NZ_BJZR01000158.1"/>
</dbReference>
<name>A0A0U3GLB9_9MICC</name>
<dbReference type="OrthoDB" id="4465019at2"/>
<organism evidence="1 3">
    <name type="scientific">Kocuria flava</name>
    <dbReference type="NCBI Taxonomy" id="446860"/>
    <lineage>
        <taxon>Bacteria</taxon>
        <taxon>Bacillati</taxon>
        <taxon>Actinomycetota</taxon>
        <taxon>Actinomycetes</taxon>
        <taxon>Micrococcales</taxon>
        <taxon>Micrococcaceae</taxon>
        <taxon>Kocuria</taxon>
    </lineage>
</organism>
<reference evidence="1 3" key="1">
    <citation type="submission" date="2015-11" db="EMBL/GenBank/DDBJ databases">
        <title>Complete Genome Sequence of Kocuria flava strain HO-9041.</title>
        <authorList>
            <person name="Zhou M."/>
            <person name="Dai J."/>
        </authorList>
    </citation>
    <scope>NUCLEOTIDE SEQUENCE [LARGE SCALE GENOMIC DNA]</scope>
    <source>
        <strain evidence="1 3">HO-9041</strain>
    </source>
</reference>
<dbReference type="Proteomes" id="UP000057181">
    <property type="component" value="Chromosome"/>
</dbReference>
<accession>A0A0U3GLB9</accession>
<dbReference type="EMBL" id="BJZR01000158">
    <property type="protein sequence ID" value="GEO93702.1"/>
    <property type="molecule type" value="Genomic_DNA"/>
</dbReference>
<proteinExistence type="predicted"/>
<dbReference type="KEGG" id="kfv:AS188_10010"/>
<dbReference type="AlphaFoldDB" id="A0A0U3GLB9"/>
<evidence type="ECO:0000313" key="3">
    <source>
        <dbReference type="Proteomes" id="UP000057181"/>
    </source>
</evidence>
<evidence type="ECO:0000313" key="4">
    <source>
        <dbReference type="Proteomes" id="UP000321155"/>
    </source>
</evidence>
<sequence>MQEETDPVRFTVQGQEFTVRARAGEPGVCDHFWTNHPEGYGFTSAGNPADPVSREGMERDIISFLAEINPETGYLD</sequence>
<keyword evidence="4" id="KW-1185">Reference proteome</keyword>
<dbReference type="Proteomes" id="UP000321155">
    <property type="component" value="Unassembled WGS sequence"/>
</dbReference>
<reference evidence="2 4" key="2">
    <citation type="submission" date="2019-07" db="EMBL/GenBank/DDBJ databases">
        <title>Whole genome shotgun sequence of Kocuria flava NBRC 107626.</title>
        <authorList>
            <person name="Hosoyama A."/>
            <person name="Uohara A."/>
            <person name="Ohji S."/>
            <person name="Ichikawa N."/>
        </authorList>
    </citation>
    <scope>NUCLEOTIDE SEQUENCE [LARGE SCALE GENOMIC DNA]</scope>
    <source>
        <strain evidence="2 4">NBRC 107626</strain>
    </source>
</reference>
<evidence type="ECO:0000313" key="2">
    <source>
        <dbReference type="EMBL" id="GEO93702.1"/>
    </source>
</evidence>
<evidence type="ECO:0000313" key="1">
    <source>
        <dbReference type="EMBL" id="ALU40019.1"/>
    </source>
</evidence>
<dbReference type="EMBL" id="CP013254">
    <property type="protein sequence ID" value="ALU40019.1"/>
    <property type="molecule type" value="Genomic_DNA"/>
</dbReference>
<protein>
    <submittedName>
        <fullName evidence="1">Uncharacterized protein</fullName>
    </submittedName>
</protein>
<gene>
    <name evidence="1" type="ORF">AS188_10010</name>
    <name evidence="2" type="ORF">KFL01_30080</name>
</gene>